<dbReference type="AlphaFoldDB" id="A0A835RLR0"/>
<evidence type="ECO:0000256" key="7">
    <source>
        <dbReference type="ARBA" id="ARBA00046288"/>
    </source>
</evidence>
<evidence type="ECO:0000256" key="2">
    <source>
        <dbReference type="ARBA" id="ARBA00022692"/>
    </source>
</evidence>
<comment type="subcellular location">
    <subcellularLocation>
        <location evidence="7">Endomembrane system</location>
        <topology evidence="7">Single-pass type I membrane protein</topology>
    </subcellularLocation>
</comment>
<feature type="compositionally biased region" description="Basic residues" evidence="8">
    <location>
        <begin position="236"/>
        <end position="247"/>
    </location>
</feature>
<dbReference type="Pfam" id="PF13855">
    <property type="entry name" value="LRR_8"/>
    <property type="match status" value="1"/>
</dbReference>
<feature type="compositionally biased region" description="Low complexity" evidence="8">
    <location>
        <begin position="277"/>
        <end position="298"/>
    </location>
</feature>
<keyword evidence="1" id="KW-0433">Leucine-rich repeat</keyword>
<evidence type="ECO:0000313" key="11">
    <source>
        <dbReference type="EMBL" id="KAG0490530.1"/>
    </source>
</evidence>
<comment type="caution">
    <text evidence="11">The sequence shown here is derived from an EMBL/GenBank/DDBJ whole genome shotgun (WGS) entry which is preliminary data.</text>
</comment>
<dbReference type="InterPro" id="IPR001611">
    <property type="entry name" value="Leu-rich_rpt"/>
</dbReference>
<dbReference type="Pfam" id="PF07714">
    <property type="entry name" value="PK_Tyr_Ser-Thr"/>
    <property type="match status" value="1"/>
</dbReference>
<dbReference type="SUPFAM" id="SSF52058">
    <property type="entry name" value="L domain-like"/>
    <property type="match status" value="1"/>
</dbReference>
<feature type="region of interest" description="Disordered" evidence="8">
    <location>
        <begin position="236"/>
        <end position="337"/>
    </location>
</feature>
<dbReference type="FunFam" id="3.30.200.20:FF:000489">
    <property type="entry name" value="Inactive receptor-like serine/threonine-protein kinase"/>
    <property type="match status" value="1"/>
</dbReference>
<dbReference type="PROSITE" id="PS50011">
    <property type="entry name" value="PROTEIN_KINASE_DOM"/>
    <property type="match status" value="1"/>
</dbReference>
<evidence type="ECO:0000256" key="5">
    <source>
        <dbReference type="ARBA" id="ARBA00022989"/>
    </source>
</evidence>
<dbReference type="InterPro" id="IPR001245">
    <property type="entry name" value="Ser-Thr/Tyr_kinase_cat_dom"/>
</dbReference>
<feature type="domain" description="Protein kinase" evidence="10">
    <location>
        <begin position="409"/>
        <end position="685"/>
    </location>
</feature>
<evidence type="ECO:0000259" key="10">
    <source>
        <dbReference type="PROSITE" id="PS50011"/>
    </source>
</evidence>
<dbReference type="OrthoDB" id="291737at2759"/>
<dbReference type="GO" id="GO:0012505">
    <property type="term" value="C:endomembrane system"/>
    <property type="evidence" value="ECO:0007669"/>
    <property type="project" value="UniProtKB-SubCell"/>
</dbReference>
<keyword evidence="5 9" id="KW-1133">Transmembrane helix</keyword>
<protein>
    <recommendedName>
        <fullName evidence="10">Protein kinase domain-containing protein</fullName>
    </recommendedName>
</protein>
<dbReference type="InterPro" id="IPR000719">
    <property type="entry name" value="Prot_kinase_dom"/>
</dbReference>
<reference evidence="11 12" key="1">
    <citation type="journal article" date="2020" name="Nat. Food">
        <title>A phased Vanilla planifolia genome enables genetic improvement of flavour and production.</title>
        <authorList>
            <person name="Hasing T."/>
            <person name="Tang H."/>
            <person name="Brym M."/>
            <person name="Khazi F."/>
            <person name="Huang T."/>
            <person name="Chambers A.H."/>
        </authorList>
    </citation>
    <scope>NUCLEOTIDE SEQUENCE [LARGE SCALE GENOMIC DNA]</scope>
    <source>
        <tissue evidence="11">Leaf</tissue>
    </source>
</reference>
<feature type="compositionally biased region" description="Low complexity" evidence="8">
    <location>
        <begin position="310"/>
        <end position="322"/>
    </location>
</feature>
<dbReference type="Pfam" id="PF08263">
    <property type="entry name" value="LRRNT_2"/>
    <property type="match status" value="1"/>
</dbReference>
<evidence type="ECO:0000256" key="6">
    <source>
        <dbReference type="ARBA" id="ARBA00023136"/>
    </source>
</evidence>
<dbReference type="InterPro" id="IPR013210">
    <property type="entry name" value="LRR_N_plant-typ"/>
</dbReference>
<dbReference type="InterPro" id="IPR011009">
    <property type="entry name" value="Kinase-like_dom_sf"/>
</dbReference>
<dbReference type="FunFam" id="3.80.10.10:FF:000400">
    <property type="entry name" value="Nuclear pore complex protein NUP107"/>
    <property type="match status" value="1"/>
</dbReference>
<gene>
    <name evidence="11" type="ORF">HPP92_007393</name>
</gene>
<keyword evidence="4" id="KW-0677">Repeat</keyword>
<evidence type="ECO:0000256" key="8">
    <source>
        <dbReference type="SAM" id="MobiDB-lite"/>
    </source>
</evidence>
<evidence type="ECO:0000256" key="3">
    <source>
        <dbReference type="ARBA" id="ARBA00022729"/>
    </source>
</evidence>
<dbReference type="Gene3D" id="3.80.10.10">
    <property type="entry name" value="Ribonuclease Inhibitor"/>
    <property type="match status" value="1"/>
</dbReference>
<keyword evidence="2 9" id="KW-0812">Transmembrane</keyword>
<feature type="transmembrane region" description="Helical" evidence="9">
    <location>
        <begin position="345"/>
        <end position="367"/>
    </location>
</feature>
<dbReference type="GO" id="GO:0004672">
    <property type="term" value="F:protein kinase activity"/>
    <property type="evidence" value="ECO:0007669"/>
    <property type="project" value="InterPro"/>
</dbReference>
<dbReference type="GO" id="GO:0005524">
    <property type="term" value="F:ATP binding"/>
    <property type="evidence" value="ECO:0007669"/>
    <property type="project" value="InterPro"/>
</dbReference>
<dbReference type="Gene3D" id="1.10.510.10">
    <property type="entry name" value="Transferase(Phosphotransferase) domain 1"/>
    <property type="match status" value="1"/>
</dbReference>
<evidence type="ECO:0000256" key="9">
    <source>
        <dbReference type="SAM" id="Phobius"/>
    </source>
</evidence>
<dbReference type="PANTHER" id="PTHR46084">
    <property type="entry name" value="PROTEIN MALE DISCOVERER 2"/>
    <property type="match status" value="1"/>
</dbReference>
<dbReference type="EMBL" id="JADCNM010000003">
    <property type="protein sequence ID" value="KAG0490530.1"/>
    <property type="molecule type" value="Genomic_DNA"/>
</dbReference>
<dbReference type="PANTHER" id="PTHR46084:SF14">
    <property type="entry name" value="PROTEIN KINASE DOMAIN-CONTAINING PROTEIN"/>
    <property type="match status" value="1"/>
</dbReference>
<dbReference type="SUPFAM" id="SSF56112">
    <property type="entry name" value="Protein kinase-like (PK-like)"/>
    <property type="match status" value="1"/>
</dbReference>
<keyword evidence="3" id="KW-0732">Signal</keyword>
<proteinExistence type="predicted"/>
<evidence type="ECO:0000256" key="4">
    <source>
        <dbReference type="ARBA" id="ARBA00022737"/>
    </source>
</evidence>
<evidence type="ECO:0000256" key="1">
    <source>
        <dbReference type="ARBA" id="ARBA00022614"/>
    </source>
</evidence>
<dbReference type="Proteomes" id="UP000639772">
    <property type="component" value="Chromosome 3"/>
</dbReference>
<evidence type="ECO:0000313" key="12">
    <source>
        <dbReference type="Proteomes" id="UP000639772"/>
    </source>
</evidence>
<accession>A0A835RLR0</accession>
<keyword evidence="6 9" id="KW-0472">Membrane</keyword>
<organism evidence="11 12">
    <name type="scientific">Vanilla planifolia</name>
    <name type="common">Vanilla</name>
    <dbReference type="NCBI Taxonomy" id="51239"/>
    <lineage>
        <taxon>Eukaryota</taxon>
        <taxon>Viridiplantae</taxon>
        <taxon>Streptophyta</taxon>
        <taxon>Embryophyta</taxon>
        <taxon>Tracheophyta</taxon>
        <taxon>Spermatophyta</taxon>
        <taxon>Magnoliopsida</taxon>
        <taxon>Liliopsida</taxon>
        <taxon>Asparagales</taxon>
        <taxon>Orchidaceae</taxon>
        <taxon>Vanilloideae</taxon>
        <taxon>Vanilleae</taxon>
        <taxon>Vanilla</taxon>
    </lineage>
</organism>
<feature type="compositionally biased region" description="Polar residues" evidence="8">
    <location>
        <begin position="255"/>
        <end position="269"/>
    </location>
</feature>
<dbReference type="Gene3D" id="3.30.200.20">
    <property type="entry name" value="Phosphorylase Kinase, domain 1"/>
    <property type="match status" value="1"/>
</dbReference>
<dbReference type="InterPro" id="IPR032675">
    <property type="entry name" value="LRR_dom_sf"/>
</dbReference>
<name>A0A835RLR0_VANPL</name>
<sequence>MEGENAIMNQPKNVIALSIQWPKRSENIGSSVLAKDLRMGKRGIWLQYLMLSLFAIDFKKLSLCANLGAEGKALLTFRKGVEVDPYDALANWGKPGVDHCFWFGVNCSVDGRVVSLELKDLCLVGRITSEIGKLVHLKSLILYNNSFSGTIPEEISELSKLEVLDLGHNNLSEPFPRELVRLVSLKLLVLEENRFINSSTSEAHENKIPNFAVEDMQLSKRTSIKRNVESATTRRLLKRSSVHRSKQHPHESNHIKNVTSAPSLNLTPQYPSPSSPLKPSALRYLSPAISPTSASPSPDLLSSEASPKTSSSRSDLSQSQPSHELKQNVDSASPKAAGKHKKTHWVVSVSIGAGVGLLVALSTMYFLCCRANKVVSVMPWKTGLSGQLQKALVTGLPSLRRSEIEIACEGFSNIIGSLPGCSLYKGTLSSGVEIAVTSCKINSAKEWSDQHEAMFRKKISTLSKVNHKNFVNLLGYCEEQEPFSRMMVYEYAPNGTLFEHLHVKEAEPLNWRARLRVAMGIAYCLDHMHRLDPPFLLRNLNSSTVYLTEDHAAKISDLPFWNEAKESTLSSDNSEEFEPPISTQQEVVYKFGIMLLELVSGRLPFSKDDGLLVLWASSYLTGKRELNGIVDQTLESVCEEDVIGLCDVIRACVDTQPKARPTMADIVAQLRQITGIAPDAAMPKLSPLWWAELEIISCEAS</sequence>